<accession>A0A5J4STX6</accession>
<name>A0A5J4STX6_9ZZZZ</name>
<sequence>MKYNLMKKTIYLFFASLFFLACSNQSQSLQVIAENSSDFERNELIEIPLAEVTAKLPLKDGQVYEVRNSQNEIIPSQSTFDGKLLFQSTLKTKETARFTIAFGEKQNFQSKTFGRLVTERYDDFAWENDRVAFRIYGQALVPIDGPSNGLDIWYKRTNELVINNWYKNDLSGIASYHNDNGEGLDDYKVGRTLGAGAMAPFFNDSLWLNENFVSSDILDNGPLRTTFKLIYKDIRVGDQTFSENRLFSIDAGAQLSKVTQEYGTTKAIPVSAGIVKRESGDSLIISPDKTCIEYLEPKTDKAEGIYIGLVFPQGINRVVTEQGHILVVTTYQPNQPLVYYTGYGWNQFGFTDANDFQTYLENFVKGLKQPLIVSIN</sequence>
<comment type="caution">
    <text evidence="1">The sequence shown here is derived from an EMBL/GenBank/DDBJ whole genome shotgun (WGS) entry which is preliminary data.</text>
</comment>
<proteinExistence type="predicted"/>
<dbReference type="InterPro" id="IPR032342">
    <property type="entry name" value="DUF4861"/>
</dbReference>
<dbReference type="AlphaFoldDB" id="A0A5J4STX6"/>
<dbReference type="PROSITE" id="PS51257">
    <property type="entry name" value="PROKAR_LIPOPROTEIN"/>
    <property type="match status" value="1"/>
</dbReference>
<dbReference type="EMBL" id="SNRY01000058">
    <property type="protein sequence ID" value="KAA6348901.1"/>
    <property type="molecule type" value="Genomic_DNA"/>
</dbReference>
<reference evidence="1" key="1">
    <citation type="submission" date="2019-03" db="EMBL/GenBank/DDBJ databases">
        <title>Single cell metagenomics reveals metabolic interactions within the superorganism composed of flagellate Streblomastix strix and complex community of Bacteroidetes bacteria on its surface.</title>
        <authorList>
            <person name="Treitli S.C."/>
            <person name="Kolisko M."/>
            <person name="Husnik F."/>
            <person name="Keeling P."/>
            <person name="Hampl V."/>
        </authorList>
    </citation>
    <scope>NUCLEOTIDE SEQUENCE</scope>
    <source>
        <strain evidence="1">STM</strain>
    </source>
</reference>
<organism evidence="1">
    <name type="scientific">termite gut metagenome</name>
    <dbReference type="NCBI Taxonomy" id="433724"/>
    <lineage>
        <taxon>unclassified sequences</taxon>
        <taxon>metagenomes</taxon>
        <taxon>organismal metagenomes</taxon>
    </lineage>
</organism>
<evidence type="ECO:0008006" key="2">
    <source>
        <dbReference type="Google" id="ProtNLM"/>
    </source>
</evidence>
<gene>
    <name evidence="1" type="ORF">EZS27_003701</name>
</gene>
<dbReference type="Pfam" id="PF16153">
    <property type="entry name" value="DUF4861"/>
    <property type="match status" value="1"/>
</dbReference>
<protein>
    <recommendedName>
        <fullName evidence="2">DUF4861 domain-containing protein</fullName>
    </recommendedName>
</protein>
<evidence type="ECO:0000313" key="1">
    <source>
        <dbReference type="EMBL" id="KAA6348901.1"/>
    </source>
</evidence>